<keyword evidence="4 8" id="KW-0812">Transmembrane</keyword>
<dbReference type="GO" id="GO:0043190">
    <property type="term" value="C:ATP-binding cassette (ABC) transporter complex"/>
    <property type="evidence" value="ECO:0007669"/>
    <property type="project" value="InterPro"/>
</dbReference>
<reference evidence="10 11" key="1">
    <citation type="submission" date="2017-02" db="EMBL/GenBank/DDBJ databases">
        <title>The new phylogeny of genus Mycobacterium.</title>
        <authorList>
            <person name="Tortoli E."/>
            <person name="Trovato A."/>
            <person name="Cirillo D.M."/>
        </authorList>
    </citation>
    <scope>NUCLEOTIDE SEQUENCE [LARGE SCALE GENOMIC DNA]</scope>
    <source>
        <strain evidence="10 11">RW6</strain>
    </source>
</reference>
<accession>A0A1X0AN68</accession>
<dbReference type="InterPro" id="IPR000515">
    <property type="entry name" value="MetI-like"/>
</dbReference>
<keyword evidence="7 8" id="KW-0472">Membrane</keyword>
<dbReference type="InterPro" id="IPR043429">
    <property type="entry name" value="ArtM/GltK/GlnP/TcyL/YhdX-like"/>
</dbReference>
<dbReference type="RefSeq" id="WP_083167033.1">
    <property type="nucleotide sequence ID" value="NZ_MVHF01000032.1"/>
</dbReference>
<comment type="subcellular location">
    <subcellularLocation>
        <location evidence="1 8">Cell membrane</location>
        <topology evidence="1 8">Multi-pass membrane protein</topology>
    </subcellularLocation>
</comment>
<evidence type="ECO:0000256" key="1">
    <source>
        <dbReference type="ARBA" id="ARBA00004651"/>
    </source>
</evidence>
<evidence type="ECO:0000256" key="5">
    <source>
        <dbReference type="ARBA" id="ARBA00022970"/>
    </source>
</evidence>
<proteinExistence type="inferred from homology"/>
<dbReference type="EMBL" id="MVHF01000032">
    <property type="protein sequence ID" value="ORA31355.1"/>
    <property type="molecule type" value="Genomic_DNA"/>
</dbReference>
<evidence type="ECO:0000313" key="10">
    <source>
        <dbReference type="EMBL" id="ORA31355.1"/>
    </source>
</evidence>
<name>A0A1X0AN68_9MYCO</name>
<feature type="transmembrane region" description="Helical" evidence="8">
    <location>
        <begin position="185"/>
        <end position="206"/>
    </location>
</feature>
<evidence type="ECO:0000256" key="8">
    <source>
        <dbReference type="RuleBase" id="RU363032"/>
    </source>
</evidence>
<evidence type="ECO:0000256" key="7">
    <source>
        <dbReference type="ARBA" id="ARBA00023136"/>
    </source>
</evidence>
<dbReference type="GO" id="GO:0022857">
    <property type="term" value="F:transmembrane transporter activity"/>
    <property type="evidence" value="ECO:0007669"/>
    <property type="project" value="InterPro"/>
</dbReference>
<protein>
    <recommendedName>
        <fullName evidence="9">ABC transmembrane type-1 domain-containing protein</fullName>
    </recommendedName>
</protein>
<dbReference type="PANTHER" id="PTHR30614:SF0">
    <property type="entry name" value="L-CYSTINE TRANSPORT SYSTEM PERMEASE PROTEIN TCYL"/>
    <property type="match status" value="1"/>
</dbReference>
<dbReference type="CDD" id="cd06261">
    <property type="entry name" value="TM_PBP2"/>
    <property type="match status" value="1"/>
</dbReference>
<dbReference type="STRING" id="1927124.BST13_26070"/>
<keyword evidence="2 8" id="KW-0813">Transport</keyword>
<evidence type="ECO:0000313" key="11">
    <source>
        <dbReference type="Proteomes" id="UP000192448"/>
    </source>
</evidence>
<keyword evidence="11" id="KW-1185">Reference proteome</keyword>
<evidence type="ECO:0000256" key="4">
    <source>
        <dbReference type="ARBA" id="ARBA00022692"/>
    </source>
</evidence>
<dbReference type="InterPro" id="IPR035906">
    <property type="entry name" value="MetI-like_sf"/>
</dbReference>
<comment type="caution">
    <text evidence="10">The sequence shown here is derived from an EMBL/GenBank/DDBJ whole genome shotgun (WGS) entry which is preliminary data.</text>
</comment>
<keyword evidence="5" id="KW-0029">Amino-acid transport</keyword>
<feature type="transmembrane region" description="Helical" evidence="8">
    <location>
        <begin position="62"/>
        <end position="82"/>
    </location>
</feature>
<sequence>MNLGLIWHSLPFLWSGFLITLALAAVSIAGSTLLGLAVAAVRTSRLPVLPIVARGYVEIFRGSPIPITLLFVYFGAALYLGYSVNLFVAAAVGLSVYHSAFVAEIIRSGIEAVPVGQHEAAQILGLKPAQTFRWVVLPQTVKIVLPPMVGQYISLIKDTSIASIIGLAEMMKVGQSIVDRTSDPVSIYLAVAVFYFIVCYPLSVWVTRTQRKAI</sequence>
<keyword evidence="3" id="KW-1003">Cell membrane</keyword>
<evidence type="ECO:0000256" key="2">
    <source>
        <dbReference type="ARBA" id="ARBA00022448"/>
    </source>
</evidence>
<dbReference type="Gene3D" id="1.10.3720.10">
    <property type="entry name" value="MetI-like"/>
    <property type="match status" value="1"/>
</dbReference>
<feature type="transmembrane region" description="Helical" evidence="8">
    <location>
        <begin position="12"/>
        <end position="41"/>
    </location>
</feature>
<dbReference type="Pfam" id="PF00528">
    <property type="entry name" value="BPD_transp_1"/>
    <property type="match status" value="1"/>
</dbReference>
<feature type="domain" description="ABC transmembrane type-1" evidence="9">
    <location>
        <begin position="17"/>
        <end position="206"/>
    </location>
</feature>
<organism evidence="10 11">
    <name type="scientific">Mycobacterium aquaticum</name>
    <dbReference type="NCBI Taxonomy" id="1927124"/>
    <lineage>
        <taxon>Bacteria</taxon>
        <taxon>Bacillati</taxon>
        <taxon>Actinomycetota</taxon>
        <taxon>Actinomycetes</taxon>
        <taxon>Mycobacteriales</taxon>
        <taxon>Mycobacteriaceae</taxon>
        <taxon>Mycobacterium</taxon>
    </lineage>
</organism>
<evidence type="ECO:0000256" key="3">
    <source>
        <dbReference type="ARBA" id="ARBA00022475"/>
    </source>
</evidence>
<keyword evidence="6 8" id="KW-1133">Transmembrane helix</keyword>
<dbReference type="GO" id="GO:0006865">
    <property type="term" value="P:amino acid transport"/>
    <property type="evidence" value="ECO:0007669"/>
    <property type="project" value="UniProtKB-KW"/>
</dbReference>
<dbReference type="PROSITE" id="PS50928">
    <property type="entry name" value="ABC_TM1"/>
    <property type="match status" value="1"/>
</dbReference>
<dbReference type="InterPro" id="IPR010065">
    <property type="entry name" value="AA_ABC_transptr_permease_3TM"/>
</dbReference>
<dbReference type="Proteomes" id="UP000192448">
    <property type="component" value="Unassembled WGS sequence"/>
</dbReference>
<dbReference type="OrthoDB" id="92598at2"/>
<dbReference type="AlphaFoldDB" id="A0A1X0AN68"/>
<dbReference type="SUPFAM" id="SSF161098">
    <property type="entry name" value="MetI-like"/>
    <property type="match status" value="1"/>
</dbReference>
<comment type="similarity">
    <text evidence="8">Belongs to the binding-protein-dependent transport system permease family.</text>
</comment>
<dbReference type="NCBIfam" id="TIGR01726">
    <property type="entry name" value="HEQRo_perm_3TM"/>
    <property type="match status" value="1"/>
</dbReference>
<gene>
    <name evidence="10" type="ORF">BST13_26070</name>
</gene>
<dbReference type="PANTHER" id="PTHR30614">
    <property type="entry name" value="MEMBRANE COMPONENT OF AMINO ACID ABC TRANSPORTER"/>
    <property type="match status" value="1"/>
</dbReference>
<evidence type="ECO:0000259" key="9">
    <source>
        <dbReference type="PROSITE" id="PS50928"/>
    </source>
</evidence>
<evidence type="ECO:0000256" key="6">
    <source>
        <dbReference type="ARBA" id="ARBA00022989"/>
    </source>
</evidence>